<dbReference type="GO" id="GO:0016787">
    <property type="term" value="F:hydrolase activity"/>
    <property type="evidence" value="ECO:0007669"/>
    <property type="project" value="UniProtKB-KW"/>
</dbReference>
<protein>
    <submittedName>
        <fullName evidence="2">MBL fold metallo-hydrolase</fullName>
    </submittedName>
</protein>
<evidence type="ECO:0000313" key="3">
    <source>
        <dbReference type="Proteomes" id="UP000298111"/>
    </source>
</evidence>
<dbReference type="PANTHER" id="PTHR23131:SF4">
    <property type="entry name" value="METALLO-BETA-LACTAMASE SUPERFAMILY POTEIN"/>
    <property type="match status" value="1"/>
</dbReference>
<dbReference type="PANTHER" id="PTHR23131">
    <property type="entry name" value="ENDORIBONUCLEASE LACTB2"/>
    <property type="match status" value="1"/>
</dbReference>
<dbReference type="InterPro" id="IPR050662">
    <property type="entry name" value="Sec-metab_biosynth-thioest"/>
</dbReference>
<dbReference type="Gene3D" id="3.60.15.10">
    <property type="entry name" value="Ribonuclease Z/Hydroxyacylglutathione hydrolase-like"/>
    <property type="match status" value="1"/>
</dbReference>
<dbReference type="Pfam" id="PF00753">
    <property type="entry name" value="Lactamase_B"/>
    <property type="match status" value="1"/>
</dbReference>
<reference evidence="2 3" key="1">
    <citation type="submission" date="2018-10" db="EMBL/GenBank/DDBJ databases">
        <title>Isolation of pseudouridimycin from Streptomyces albus DSM 40763.</title>
        <authorList>
            <person name="Rosenqvist P."/>
            <person name="Metsae-Ketelae M."/>
            <person name="Virta P."/>
        </authorList>
    </citation>
    <scope>NUCLEOTIDE SEQUENCE [LARGE SCALE GENOMIC DNA]</scope>
    <source>
        <strain evidence="2 3">DSM 40763</strain>
    </source>
</reference>
<feature type="compositionally biased region" description="Low complexity" evidence="1">
    <location>
        <begin position="208"/>
        <end position="219"/>
    </location>
</feature>
<dbReference type="RefSeq" id="WP_135567059.1">
    <property type="nucleotide sequence ID" value="NZ_CP048875.1"/>
</dbReference>
<feature type="region of interest" description="Disordered" evidence="1">
    <location>
        <begin position="1"/>
        <end position="20"/>
    </location>
</feature>
<evidence type="ECO:0000313" key="2">
    <source>
        <dbReference type="EMBL" id="TGG83250.1"/>
    </source>
</evidence>
<dbReference type="GeneID" id="75183902"/>
<sequence length="386" mass="41199">MTHAPQAIDPPPVTDHGGGIWSIPVPIPDNPLGHTLVHLVETDAGPVLIDTGWDDPASWQTLVDGVAACGTSVQDLHGVLVTHHHPDHHGLSARVREESGAWIAMHAADAAVVRRTRTSDTRVWLGYLAEKLAAAGAPDAHTAPLRAARDRGRSGELPGARAAVPDREIEPNALLDLPGRRLRAIWTPGHTPGHVCLHLEEEHPGPRAAGAAATGTATGSGAGSETQPGTSPGAAPPAGGGRLFSGDHLLPTISPHIGLYEDPDSDESTDPLGDYLDSLERIARLRPAEVLPAHQYAFTDARARVDELTAHHAERLSDLRALLTERALTPWQLAESMRWNRPWDRIPFASRNIAVAEAEAHLRHLVKLGRVEPVPGSSPVTYRATD</sequence>
<dbReference type="InterPro" id="IPR036388">
    <property type="entry name" value="WH-like_DNA-bd_sf"/>
</dbReference>
<gene>
    <name evidence="2" type="ORF">D8771_14440</name>
</gene>
<accession>A0A6C1BZG3</accession>
<dbReference type="Gene3D" id="1.10.10.10">
    <property type="entry name" value="Winged helix-like DNA-binding domain superfamily/Winged helix DNA-binding domain"/>
    <property type="match status" value="1"/>
</dbReference>
<name>A0A6C1BZG3_9ACTN</name>
<proteinExistence type="predicted"/>
<dbReference type="EMBL" id="RCIY01000055">
    <property type="protein sequence ID" value="TGG83250.1"/>
    <property type="molecule type" value="Genomic_DNA"/>
</dbReference>
<dbReference type="InterPro" id="IPR036866">
    <property type="entry name" value="RibonucZ/Hydroxyglut_hydro"/>
</dbReference>
<keyword evidence="2" id="KW-0378">Hydrolase</keyword>
<dbReference type="SMART" id="SM00849">
    <property type="entry name" value="Lactamase_B"/>
    <property type="match status" value="1"/>
</dbReference>
<dbReference type="SUPFAM" id="SSF56281">
    <property type="entry name" value="Metallo-hydrolase/oxidoreductase"/>
    <property type="match status" value="1"/>
</dbReference>
<comment type="caution">
    <text evidence="2">The sequence shown here is derived from an EMBL/GenBank/DDBJ whole genome shotgun (WGS) entry which is preliminary data.</text>
</comment>
<dbReference type="Proteomes" id="UP000298111">
    <property type="component" value="Unassembled WGS sequence"/>
</dbReference>
<feature type="region of interest" description="Disordered" evidence="1">
    <location>
        <begin position="204"/>
        <end position="247"/>
    </location>
</feature>
<evidence type="ECO:0000256" key="1">
    <source>
        <dbReference type="SAM" id="MobiDB-lite"/>
    </source>
</evidence>
<dbReference type="InterPro" id="IPR001279">
    <property type="entry name" value="Metallo-B-lactamas"/>
</dbReference>
<organism evidence="2 3">
    <name type="scientific">Streptomyces albus</name>
    <dbReference type="NCBI Taxonomy" id="1888"/>
    <lineage>
        <taxon>Bacteria</taxon>
        <taxon>Bacillati</taxon>
        <taxon>Actinomycetota</taxon>
        <taxon>Actinomycetes</taxon>
        <taxon>Kitasatosporales</taxon>
        <taxon>Streptomycetaceae</taxon>
        <taxon>Streptomyces</taxon>
    </lineage>
</organism>
<dbReference type="AlphaFoldDB" id="A0A6C1BZG3"/>